<dbReference type="Gene3D" id="1.20.1050.90">
    <property type="entry name" value="RecF/RecN/SMC, N-terminal domain"/>
    <property type="match status" value="1"/>
</dbReference>
<keyword evidence="3 6" id="KW-0547">Nucleotide-binding</keyword>
<sequence>MDIESVRLCNFRNSELSEASFGAPSVWIYGSNAQGKTNLLESCALLWALRSFRTSKTANLIKNGAQTAQILAKLNHETLGKCEVLMEFSNSSKKVFVNNEEQKKLGEFIGKFPIMPVCNDDIKLVRGAPLERRRFIDMLISSMDMRYFNALRGYHASLLSRNALLKENNPDEISLGAFEAQMAQNAMVLNEIRACFFERIGEIASRKYGILSGGKEKTAIKLKPNFCAEDVEGYRKLLFESRRRDFALGATSSGPHKDDFLIFVSGKNVRDFASEGQQRSVALSLKLAQFEIMKGGGEVMPVLLCDDILGELDEDRRSAFWSCIDFDAQVIATSTTSAPQNSSRQNWRLIRAEKGEYFCV</sequence>
<keyword evidence="6" id="KW-0234">DNA repair</keyword>
<dbReference type="InterPro" id="IPR027417">
    <property type="entry name" value="P-loop_NTPase"/>
</dbReference>
<dbReference type="Proteomes" id="UP001275932">
    <property type="component" value="Unassembled WGS sequence"/>
</dbReference>
<protein>
    <recommendedName>
        <fullName evidence="6">DNA replication and repair protein RecF</fullName>
    </recommendedName>
</protein>
<comment type="similarity">
    <text evidence="6">Belongs to the RecF family.</text>
</comment>
<evidence type="ECO:0000313" key="7">
    <source>
        <dbReference type="EMBL" id="MDX8415806.1"/>
    </source>
</evidence>
<reference evidence="7 8" key="1">
    <citation type="submission" date="2022-03" db="EMBL/GenBank/DDBJ databases">
        <title>Novel taxa within the pig intestine.</title>
        <authorList>
            <person name="Wylensek D."/>
            <person name="Bishof K."/>
            <person name="Afrizal A."/>
            <person name="Clavel T."/>
        </authorList>
    </citation>
    <scope>NUCLEOTIDE SEQUENCE [LARGE SCALE GENOMIC DNA]</scope>
    <source>
        <strain evidence="7 8">CLA-KB-P66</strain>
    </source>
</reference>
<keyword evidence="1 6" id="KW-0963">Cytoplasm</keyword>
<dbReference type="InterPro" id="IPR001238">
    <property type="entry name" value="DNA-binding_RecF"/>
</dbReference>
<comment type="subcellular location">
    <subcellularLocation>
        <location evidence="6">Cytoplasm</location>
    </subcellularLocation>
</comment>
<evidence type="ECO:0000256" key="6">
    <source>
        <dbReference type="HAMAP-Rule" id="MF_00365"/>
    </source>
</evidence>
<dbReference type="PANTHER" id="PTHR32182">
    <property type="entry name" value="DNA REPLICATION AND REPAIR PROTEIN RECF"/>
    <property type="match status" value="1"/>
</dbReference>
<dbReference type="PANTHER" id="PTHR32182:SF0">
    <property type="entry name" value="DNA REPLICATION AND REPAIR PROTEIN RECF"/>
    <property type="match status" value="1"/>
</dbReference>
<evidence type="ECO:0000313" key="8">
    <source>
        <dbReference type="Proteomes" id="UP001275932"/>
    </source>
</evidence>
<keyword evidence="6" id="KW-0227">DNA damage</keyword>
<evidence type="ECO:0000256" key="3">
    <source>
        <dbReference type="ARBA" id="ARBA00022741"/>
    </source>
</evidence>
<proteinExistence type="inferred from homology"/>
<keyword evidence="2 6" id="KW-0235">DNA replication</keyword>
<dbReference type="Gene3D" id="3.40.50.300">
    <property type="entry name" value="P-loop containing nucleotide triphosphate hydrolases"/>
    <property type="match status" value="1"/>
</dbReference>
<keyword evidence="8" id="KW-1185">Reference proteome</keyword>
<comment type="caution">
    <text evidence="7">The sequence shown here is derived from an EMBL/GenBank/DDBJ whole genome shotgun (WGS) entry which is preliminary data.</text>
</comment>
<evidence type="ECO:0000256" key="1">
    <source>
        <dbReference type="ARBA" id="ARBA00022490"/>
    </source>
</evidence>
<evidence type="ECO:0000256" key="4">
    <source>
        <dbReference type="ARBA" id="ARBA00022840"/>
    </source>
</evidence>
<keyword evidence="4 6" id="KW-0067">ATP-binding</keyword>
<organism evidence="7 8">
    <name type="scientific">Intestinicryptomonas porci</name>
    <dbReference type="NCBI Taxonomy" id="2926320"/>
    <lineage>
        <taxon>Bacteria</taxon>
        <taxon>Pseudomonadati</taxon>
        <taxon>Verrucomicrobiota</taxon>
        <taxon>Opitutia</taxon>
        <taxon>Opitutales</taxon>
        <taxon>Intestinicryptomonaceae</taxon>
        <taxon>Intestinicryptomonas</taxon>
    </lineage>
</organism>
<gene>
    <name evidence="6 7" type="primary">recF</name>
    <name evidence="7" type="ORF">MOX91_06420</name>
</gene>
<evidence type="ECO:0000256" key="2">
    <source>
        <dbReference type="ARBA" id="ARBA00022705"/>
    </source>
</evidence>
<dbReference type="InterPro" id="IPR018078">
    <property type="entry name" value="DNA-binding_RecF_CS"/>
</dbReference>
<evidence type="ECO:0000256" key="5">
    <source>
        <dbReference type="ARBA" id="ARBA00023125"/>
    </source>
</evidence>
<dbReference type="EMBL" id="JALBUT010000006">
    <property type="protein sequence ID" value="MDX8415806.1"/>
    <property type="molecule type" value="Genomic_DNA"/>
</dbReference>
<dbReference type="NCBIfam" id="TIGR00611">
    <property type="entry name" value="recf"/>
    <property type="match status" value="1"/>
</dbReference>
<dbReference type="HAMAP" id="MF_00365">
    <property type="entry name" value="RecF"/>
    <property type="match status" value="1"/>
</dbReference>
<dbReference type="SUPFAM" id="SSF52540">
    <property type="entry name" value="P-loop containing nucleoside triphosphate hydrolases"/>
    <property type="match status" value="1"/>
</dbReference>
<accession>A0ABU4WGZ0</accession>
<keyword evidence="6" id="KW-0742">SOS response</keyword>
<comment type="function">
    <text evidence="6">The RecF protein is involved in DNA metabolism; it is required for DNA replication and normal SOS inducibility. RecF binds preferentially to single-stranded, linear DNA. It also seems to bind ATP.</text>
</comment>
<keyword evidence="5 6" id="KW-0238">DNA-binding</keyword>
<name>A0ABU4WGZ0_9BACT</name>
<dbReference type="PROSITE" id="PS00617">
    <property type="entry name" value="RECF_1"/>
    <property type="match status" value="1"/>
</dbReference>
<dbReference type="RefSeq" id="WP_370397256.1">
    <property type="nucleotide sequence ID" value="NZ_JALBUT010000006.1"/>
</dbReference>
<feature type="binding site" evidence="6">
    <location>
        <begin position="30"/>
        <end position="37"/>
    </location>
    <ligand>
        <name>ATP</name>
        <dbReference type="ChEBI" id="CHEBI:30616"/>
    </ligand>
</feature>
<dbReference type="InterPro" id="IPR042174">
    <property type="entry name" value="RecF_2"/>
</dbReference>